<proteinExistence type="predicted"/>
<protein>
    <submittedName>
        <fullName evidence="1">Uncharacterized protein</fullName>
    </submittedName>
</protein>
<gene>
    <name evidence="1" type="ORF">CLV67_103429</name>
</gene>
<organism evidence="1 2">
    <name type="scientific">Actinoplanes italicus</name>
    <dbReference type="NCBI Taxonomy" id="113567"/>
    <lineage>
        <taxon>Bacteria</taxon>
        <taxon>Bacillati</taxon>
        <taxon>Actinomycetota</taxon>
        <taxon>Actinomycetes</taxon>
        <taxon>Micromonosporales</taxon>
        <taxon>Micromonosporaceae</taxon>
        <taxon>Actinoplanes</taxon>
    </lineage>
</organism>
<evidence type="ECO:0000313" key="2">
    <source>
        <dbReference type="Proteomes" id="UP000239415"/>
    </source>
</evidence>
<dbReference type="OrthoDB" id="3304698at2"/>
<accession>A0A2T0KJH1</accession>
<evidence type="ECO:0000313" key="1">
    <source>
        <dbReference type="EMBL" id="PRX23680.1"/>
    </source>
</evidence>
<comment type="caution">
    <text evidence="1">The sequence shown here is derived from an EMBL/GenBank/DDBJ whole genome shotgun (WGS) entry which is preliminary data.</text>
</comment>
<dbReference type="AlphaFoldDB" id="A0A2T0KJH1"/>
<keyword evidence="2" id="KW-1185">Reference proteome</keyword>
<dbReference type="Proteomes" id="UP000239415">
    <property type="component" value="Unassembled WGS sequence"/>
</dbReference>
<name>A0A2T0KJH1_9ACTN</name>
<sequence length="514" mass="54975">MPAAYRLLIDWLANGFADTAVDDVTARTLDQRQPLTFRYGRDQARQFSPTSPGEAGFMLDNRSRDYSPENTSSPVAGFVTPGRPVKFQATSGATTTVLYTGYLDDFEIKPGINDRAVPATCMDALGRMRGVQVTTPLYQAIKTGEAIGYLLDAIGWPADARDLDAGVSVLPFWWLDDTDAFDALMQLADSEGPAALVTVDGQGRIVFRDRHHRLTRTQSLNVQSTWRSSGTEPCISDPVSYNHGWKEIVNAVSADVQVRTVAVSPSQVWSSQGLITIPAGTPVTVTAQAGQPFTGALNPVAGTDYTLVSGTVSIGISRTSGQSTVITLTSAAGAIVQDLSLRAQAITSTTVTVTVEEPSSIAQYGRKSLDGGRLPTWANPYDTLAILQLIVGRRSERLPTITVTMRGAGGAARLAECLGRNLSDRIHLTESLTGLDSDCFIEQISHTVGSGGLEHVTTFGLEKIPAVVSTPFTFDVAGRGFDDGRFVGDGLDNPATMFRFDTAGQGFDQGVFSY</sequence>
<dbReference type="RefSeq" id="WP_106316846.1">
    <property type="nucleotide sequence ID" value="NZ_BOMO01000042.1"/>
</dbReference>
<reference evidence="1 2" key="1">
    <citation type="submission" date="2018-03" db="EMBL/GenBank/DDBJ databases">
        <title>Genomic Encyclopedia of Archaeal and Bacterial Type Strains, Phase II (KMG-II): from individual species to whole genera.</title>
        <authorList>
            <person name="Goeker M."/>
        </authorList>
    </citation>
    <scope>NUCLEOTIDE SEQUENCE [LARGE SCALE GENOMIC DNA]</scope>
    <source>
        <strain evidence="1 2">DSM 43146</strain>
    </source>
</reference>
<dbReference type="EMBL" id="PVMZ01000003">
    <property type="protein sequence ID" value="PRX23680.1"/>
    <property type="molecule type" value="Genomic_DNA"/>
</dbReference>